<feature type="binding site" evidence="4">
    <location>
        <position position="137"/>
    </location>
    <ligand>
        <name>L-histidine</name>
        <dbReference type="ChEBI" id="CHEBI:57595"/>
    </ligand>
</feature>
<comment type="caution">
    <text evidence="6">The sequence shown here is derived from an EMBL/GenBank/DDBJ whole genome shotgun (WGS) entry which is preliminary data.</text>
</comment>
<feature type="binding site" evidence="4">
    <location>
        <position position="123"/>
    </location>
    <ligand>
        <name>L-histidine</name>
        <dbReference type="ChEBI" id="CHEBI:57595"/>
    </ligand>
</feature>
<protein>
    <recommendedName>
        <fullName evidence="3">Histidine--tRNA ligase</fullName>
        <ecNumber evidence="3">6.1.1.21</ecNumber>
    </recommendedName>
</protein>
<keyword evidence="2" id="KW-0067">ATP-binding</keyword>
<dbReference type="Proteomes" id="UP000324831">
    <property type="component" value="Unassembled WGS sequence"/>
</dbReference>
<dbReference type="EC" id="6.1.1.21" evidence="3"/>
<sequence length="423" mass="50369">MPTVIQKPRGTKDLYGVDLKRTQELCSIIRDMFISYGYSEIRTPIFEFMEVFEYNDEALLAANKEFFQIKSRDSDGEVAEDRAGFVLRPENTASVARALIENKIMNKQVDYELRYFYEGPYFRYERPQNGRQRQFTQMGIEKINAHSIHDDLENIVIVHAIQERLGIQLCLKINYLGNEKTKKIWNNALQEYFEEYRDQLTPISQKRINENPMRILDDKIDCQKDFVKNAPKIETFLTKEEMRNMEKIKELISTLKIHSIHDPCLVRGIDYYTGLIYEWIDEKTGLTIIAGGRYDHLFERFGEQKTPALGLAIGIERLKALLEREDYQWQNDQSYYLYLYPQEELTPEYYKWVYEWRKLISQQSYKVYCIASYEILSPEKHQKIAKKQSQNEKVYMIEGNGYNYTNADIEAQFKKFIEYMKDN</sequence>
<evidence type="ECO:0000259" key="5">
    <source>
        <dbReference type="PROSITE" id="PS50862"/>
    </source>
</evidence>
<dbReference type="SUPFAM" id="SSF55681">
    <property type="entry name" value="Class II aaRS and biotin synthetases"/>
    <property type="match status" value="1"/>
</dbReference>
<feature type="binding site" evidence="4">
    <location>
        <position position="267"/>
    </location>
    <ligand>
        <name>L-histidine</name>
        <dbReference type="ChEBI" id="CHEBI:57595"/>
    </ligand>
</feature>
<dbReference type="Gene3D" id="3.30.930.10">
    <property type="entry name" value="Bira Bifunctional Protein, Domain 2"/>
    <property type="match status" value="1"/>
</dbReference>
<accession>A0A478FQT1</accession>
<evidence type="ECO:0000313" key="6">
    <source>
        <dbReference type="EMBL" id="GCE63938.1"/>
    </source>
</evidence>
<dbReference type="AlphaFoldDB" id="A0A478FQT1"/>
<dbReference type="EMBL" id="BIMN01000006">
    <property type="protein sequence ID" value="GCE63938.1"/>
    <property type="molecule type" value="Genomic_DNA"/>
</dbReference>
<dbReference type="NCBIfam" id="TIGR00442">
    <property type="entry name" value="hisS"/>
    <property type="match status" value="1"/>
</dbReference>
<proteinExistence type="inferred from homology"/>
<dbReference type="GO" id="GO:0005737">
    <property type="term" value="C:cytoplasm"/>
    <property type="evidence" value="ECO:0007669"/>
    <property type="project" value="UniProtKB-UniRule"/>
</dbReference>
<evidence type="ECO:0000256" key="3">
    <source>
        <dbReference type="NCBIfam" id="TIGR00442"/>
    </source>
</evidence>
<keyword evidence="6" id="KW-0436">Ligase</keyword>
<name>A0A478FQT1_9MOLU</name>
<dbReference type="CDD" id="cd00773">
    <property type="entry name" value="HisRS-like_core"/>
    <property type="match status" value="1"/>
</dbReference>
<evidence type="ECO:0000313" key="7">
    <source>
        <dbReference type="Proteomes" id="UP000324831"/>
    </source>
</evidence>
<evidence type="ECO:0000256" key="1">
    <source>
        <dbReference type="ARBA" id="ARBA00008226"/>
    </source>
</evidence>
<feature type="binding site" evidence="4">
    <location>
        <position position="141"/>
    </location>
    <ligand>
        <name>L-histidine</name>
        <dbReference type="ChEBI" id="CHEBI:57595"/>
    </ligand>
</feature>
<comment type="similarity">
    <text evidence="1">Belongs to the class-II aminoacyl-tRNA synthetase family.</text>
</comment>
<keyword evidence="2" id="KW-0547">Nucleotide-binding</keyword>
<dbReference type="InterPro" id="IPR041715">
    <property type="entry name" value="HisRS-like_core"/>
</dbReference>
<dbReference type="PANTHER" id="PTHR43707">
    <property type="entry name" value="HISTIDYL-TRNA SYNTHETASE"/>
    <property type="match status" value="1"/>
</dbReference>
<dbReference type="InterPro" id="IPR045864">
    <property type="entry name" value="aa-tRNA-synth_II/BPL/LPL"/>
</dbReference>
<feature type="binding site" evidence="4">
    <location>
        <begin position="271"/>
        <end position="272"/>
    </location>
    <ligand>
        <name>L-histidine</name>
        <dbReference type="ChEBI" id="CHEBI:57595"/>
    </ligand>
</feature>
<dbReference type="PIRSF" id="PIRSF001549">
    <property type="entry name" value="His-tRNA_synth"/>
    <property type="match status" value="1"/>
</dbReference>
<dbReference type="InterPro" id="IPR015807">
    <property type="entry name" value="His-tRNA-ligase"/>
</dbReference>
<dbReference type="GO" id="GO:0004821">
    <property type="term" value="F:histidine-tRNA ligase activity"/>
    <property type="evidence" value="ECO:0007669"/>
    <property type="project" value="UniProtKB-UniRule"/>
</dbReference>
<dbReference type="PANTHER" id="PTHR43707:SF1">
    <property type="entry name" value="HISTIDINE--TRNA LIGASE, MITOCHONDRIAL-RELATED"/>
    <property type="match status" value="1"/>
</dbReference>
<evidence type="ECO:0000256" key="2">
    <source>
        <dbReference type="ARBA" id="ARBA00022840"/>
    </source>
</evidence>
<evidence type="ECO:0000256" key="4">
    <source>
        <dbReference type="PIRSR" id="PIRSR001549-1"/>
    </source>
</evidence>
<feature type="domain" description="Aminoacyl-transfer RNA synthetases class-II family profile" evidence="5">
    <location>
        <begin position="9"/>
        <end position="341"/>
    </location>
</feature>
<dbReference type="GO" id="GO:0005524">
    <property type="term" value="F:ATP binding"/>
    <property type="evidence" value="ECO:0007669"/>
    <property type="project" value="UniProtKB-KW"/>
</dbReference>
<dbReference type="GO" id="GO:0006427">
    <property type="term" value="P:histidyl-tRNA aminoacylation"/>
    <property type="evidence" value="ECO:0007669"/>
    <property type="project" value="UniProtKB-UniRule"/>
</dbReference>
<dbReference type="PROSITE" id="PS50862">
    <property type="entry name" value="AA_TRNA_LIGASE_II"/>
    <property type="match status" value="1"/>
</dbReference>
<reference evidence="6 7" key="1">
    <citation type="submission" date="2019-01" db="EMBL/GenBank/DDBJ databases">
        <title>Draft genome sequences of Candidatus Mycoplasma haemohominis SWG34-3 identified from a patient with pyrexia, anemia and liver dysfunction.</title>
        <authorList>
            <person name="Sekizuka T."/>
            <person name="Hattori N."/>
            <person name="Katano H."/>
            <person name="Takuma T."/>
            <person name="Ito T."/>
            <person name="Arai N."/>
            <person name="Yanai R."/>
            <person name="Ishii S."/>
            <person name="Miura Y."/>
            <person name="Tokunaga T."/>
            <person name="Watanabe H."/>
            <person name="Nomura N."/>
            <person name="Eguchi J."/>
            <person name="Arai T."/>
            <person name="Hasegawa H."/>
            <person name="Nakamaki T."/>
            <person name="Wakita T."/>
            <person name="Niki Y."/>
            <person name="Kuroda M."/>
        </authorList>
    </citation>
    <scope>NUCLEOTIDE SEQUENCE [LARGE SCALE GENOMIC DNA]</scope>
    <source>
        <strain evidence="6">SWG34-3</strain>
    </source>
</reference>
<dbReference type="InterPro" id="IPR006195">
    <property type="entry name" value="aa-tRNA-synth_II"/>
</dbReference>
<dbReference type="InterPro" id="IPR004516">
    <property type="entry name" value="HisRS/HisZ"/>
</dbReference>
<organism evidence="6 7">
    <name type="scientific">Candidatus Mycoplasma haematohominis</name>
    <dbReference type="NCBI Taxonomy" id="1494318"/>
    <lineage>
        <taxon>Bacteria</taxon>
        <taxon>Bacillati</taxon>
        <taxon>Mycoplasmatota</taxon>
        <taxon>Mollicutes</taxon>
        <taxon>Mycoplasmataceae</taxon>
        <taxon>Mycoplasma</taxon>
    </lineage>
</organism>
<gene>
    <name evidence="6" type="primary">hisS</name>
    <name evidence="6" type="ORF">MHSWG343_09450</name>
</gene>
<feature type="binding site" evidence="4">
    <location>
        <begin position="90"/>
        <end position="92"/>
    </location>
    <ligand>
        <name>L-histidine</name>
        <dbReference type="ChEBI" id="CHEBI:57595"/>
    </ligand>
</feature>
<dbReference type="Pfam" id="PF13393">
    <property type="entry name" value="tRNA-synt_His"/>
    <property type="match status" value="1"/>
</dbReference>